<gene>
    <name evidence="1" type="ORF">A4A59_22840</name>
</gene>
<dbReference type="GO" id="GO:0006355">
    <property type="term" value="P:regulation of DNA-templated transcription"/>
    <property type="evidence" value="ECO:0007669"/>
    <property type="project" value="InterPro"/>
</dbReference>
<organism evidence="1">
    <name type="scientific">Rhizobium leguminosarum</name>
    <dbReference type="NCBI Taxonomy" id="384"/>
    <lineage>
        <taxon>Bacteria</taxon>
        <taxon>Pseudomonadati</taxon>
        <taxon>Pseudomonadota</taxon>
        <taxon>Alphaproteobacteria</taxon>
        <taxon>Hyphomicrobiales</taxon>
        <taxon>Rhizobiaceae</taxon>
        <taxon>Rhizobium/Agrobacterium group</taxon>
        <taxon>Rhizobium</taxon>
    </lineage>
</organism>
<protein>
    <submittedName>
        <fullName evidence="1">CopG family transcriptional regulator</fullName>
    </submittedName>
</protein>
<proteinExistence type="predicted"/>
<reference evidence="1" key="1">
    <citation type="submission" date="2016-03" db="EMBL/GenBank/DDBJ databases">
        <title>Microsymbionts genomes from the relict species Vavilovia formosa.</title>
        <authorList>
            <person name="Chirak E."/>
            <person name="Kimeklis A."/>
            <person name="Kopat V."/>
            <person name="Andronov E."/>
        </authorList>
    </citation>
    <scope>NUCLEOTIDE SEQUENCE [LARGE SCALE GENOMIC DNA]</scope>
    <source>
        <strain evidence="1">Vaf12</strain>
    </source>
</reference>
<comment type="caution">
    <text evidence="1">The sequence shown here is derived from an EMBL/GenBank/DDBJ whole genome shotgun (WGS) entry which is preliminary data.</text>
</comment>
<dbReference type="RefSeq" id="WP_062943017.1">
    <property type="nucleotide sequence ID" value="NZ_CP171845.1"/>
</dbReference>
<accession>A0A154IGP0</accession>
<name>A0A154IGP0_RHILE</name>
<evidence type="ECO:0000313" key="1">
    <source>
        <dbReference type="EMBL" id="KZA99591.1"/>
    </source>
</evidence>
<dbReference type="AlphaFoldDB" id="A0A154IGP0"/>
<dbReference type="InterPro" id="IPR010985">
    <property type="entry name" value="Ribbon_hlx_hlx"/>
</dbReference>
<sequence>MTSSLHVSLPDEMRAFVDMRANGKSQYTTPSEYVRALIREDMAREEDRRYAIRSLLRAEEEFRRGEMLPLSALDAIDTELDEELR</sequence>
<dbReference type="EMBL" id="LVYU01000102">
    <property type="protein sequence ID" value="KZA99591.1"/>
    <property type="molecule type" value="Genomic_DNA"/>
</dbReference>
<dbReference type="SUPFAM" id="SSF47598">
    <property type="entry name" value="Ribbon-helix-helix"/>
    <property type="match status" value="1"/>
</dbReference>